<dbReference type="EMBL" id="JACHIE010000001">
    <property type="protein sequence ID" value="MBB6455473.1"/>
    <property type="molecule type" value="Genomic_DNA"/>
</dbReference>
<sequence>MALLSGKRNIQDDEFILIIVHARAAPGLSLDFENQGNLHMPDERTGGLLRVAT</sequence>
<proteinExistence type="predicted"/>
<dbReference type="AlphaFoldDB" id="A0A841QB07"/>
<evidence type="ECO:0000313" key="1">
    <source>
        <dbReference type="EMBL" id="MBB6455473.1"/>
    </source>
</evidence>
<organism evidence="1 2">
    <name type="scientific">Acetobacter lovaniensis</name>
    <dbReference type="NCBI Taxonomy" id="104100"/>
    <lineage>
        <taxon>Bacteria</taxon>
        <taxon>Pseudomonadati</taxon>
        <taxon>Pseudomonadota</taxon>
        <taxon>Alphaproteobacteria</taxon>
        <taxon>Acetobacterales</taxon>
        <taxon>Acetobacteraceae</taxon>
        <taxon>Acetobacter</taxon>
    </lineage>
</organism>
<dbReference type="Proteomes" id="UP000578000">
    <property type="component" value="Unassembled WGS sequence"/>
</dbReference>
<reference evidence="1 2" key="1">
    <citation type="submission" date="2020-08" db="EMBL/GenBank/DDBJ databases">
        <title>Genomic Encyclopedia of Type Strains, Phase IV (KMG-IV): sequencing the most valuable type-strain genomes for metagenomic binning, comparative biology and taxonomic classification.</title>
        <authorList>
            <person name="Goeker M."/>
        </authorList>
    </citation>
    <scope>NUCLEOTIDE SEQUENCE [LARGE SCALE GENOMIC DNA]</scope>
    <source>
        <strain evidence="1 2">DSM 4491</strain>
    </source>
</reference>
<comment type="caution">
    <text evidence="1">The sequence shown here is derived from an EMBL/GenBank/DDBJ whole genome shotgun (WGS) entry which is preliminary data.</text>
</comment>
<keyword evidence="2" id="KW-1185">Reference proteome</keyword>
<evidence type="ECO:0000313" key="2">
    <source>
        <dbReference type="Proteomes" id="UP000578000"/>
    </source>
</evidence>
<gene>
    <name evidence="1" type="ORF">HNR55_000034</name>
</gene>
<accession>A0A841QB07</accession>
<protein>
    <submittedName>
        <fullName evidence="1">Uncharacterized protein</fullName>
    </submittedName>
</protein>
<dbReference type="RefSeq" id="WP_166109728.1">
    <property type="nucleotide sequence ID" value="NZ_BAABDB010000006.1"/>
</dbReference>
<name>A0A841QB07_9PROT</name>